<keyword evidence="3" id="KW-1185">Reference proteome</keyword>
<evidence type="ECO:0000256" key="1">
    <source>
        <dbReference type="SAM" id="MobiDB-lite"/>
    </source>
</evidence>
<protein>
    <submittedName>
        <fullName evidence="2">Uncharacterized protein</fullName>
    </submittedName>
</protein>
<dbReference type="STRING" id="1184609.KILIM_058_00230"/>
<reference evidence="2 3" key="1">
    <citation type="submission" date="2012-08" db="EMBL/GenBank/DDBJ databases">
        <title>Whole genome shotgun sequence of Kineosphaera limosa NBRC 100340.</title>
        <authorList>
            <person name="Yoshida I."/>
            <person name="Isaki S."/>
            <person name="Hosoyama A."/>
            <person name="Tsuchikane K."/>
            <person name="Katsumata H."/>
            <person name="Ando Y."/>
            <person name="Ohji S."/>
            <person name="Hamada M."/>
            <person name="Tamura T."/>
            <person name="Yamazoe A."/>
            <person name="Yamazaki S."/>
            <person name="Fujita N."/>
        </authorList>
    </citation>
    <scope>NUCLEOTIDE SEQUENCE [LARGE SCALE GENOMIC DNA]</scope>
    <source>
        <strain evidence="2 3">NBRC 100340</strain>
    </source>
</reference>
<feature type="region of interest" description="Disordered" evidence="1">
    <location>
        <begin position="80"/>
        <end position="101"/>
    </location>
</feature>
<dbReference type="AlphaFoldDB" id="K6WTJ0"/>
<dbReference type="RefSeq" id="WP_006593703.1">
    <property type="nucleotide sequence ID" value="NZ_BAHD01000058.1"/>
</dbReference>
<dbReference type="EMBL" id="BAHD01000058">
    <property type="protein sequence ID" value="GAB97171.1"/>
    <property type="molecule type" value="Genomic_DNA"/>
</dbReference>
<accession>K6WTJ0</accession>
<gene>
    <name evidence="2" type="ORF">KILIM_058_00230</name>
</gene>
<proteinExistence type="predicted"/>
<comment type="caution">
    <text evidence="2">The sequence shown here is derived from an EMBL/GenBank/DDBJ whole genome shotgun (WGS) entry which is preliminary data.</text>
</comment>
<sequence>MNTTMTLSRMASMQTTWSSLSNETFEQTTSPSVYASVASFAASCAAAPAFPFAVFVGDDRPRWGAEKHLGMTPGTATFVQTTPSTTSGLHPATSRSAPSST</sequence>
<evidence type="ECO:0000313" key="2">
    <source>
        <dbReference type="EMBL" id="GAB97171.1"/>
    </source>
</evidence>
<organism evidence="2 3">
    <name type="scientific">Kineosphaera limosa NBRC 100340</name>
    <dbReference type="NCBI Taxonomy" id="1184609"/>
    <lineage>
        <taxon>Bacteria</taxon>
        <taxon>Bacillati</taxon>
        <taxon>Actinomycetota</taxon>
        <taxon>Actinomycetes</taxon>
        <taxon>Micrococcales</taxon>
        <taxon>Dermatophilaceae</taxon>
        <taxon>Kineosphaera</taxon>
    </lineage>
</organism>
<name>K6WTJ0_9MICO</name>
<dbReference type="Proteomes" id="UP000008366">
    <property type="component" value="Unassembled WGS sequence"/>
</dbReference>
<evidence type="ECO:0000313" key="3">
    <source>
        <dbReference type="Proteomes" id="UP000008366"/>
    </source>
</evidence>